<dbReference type="InterPro" id="IPR009081">
    <property type="entry name" value="PP-bd_ACP"/>
</dbReference>
<dbReference type="InterPro" id="IPR023213">
    <property type="entry name" value="CAT-like_dom_sf"/>
</dbReference>
<dbReference type="InterPro" id="IPR045851">
    <property type="entry name" value="AMP-bd_C_sf"/>
</dbReference>
<dbReference type="InterPro" id="IPR020802">
    <property type="entry name" value="TesA-like"/>
</dbReference>
<dbReference type="Pfam" id="PF00550">
    <property type="entry name" value="PP-binding"/>
    <property type="match status" value="2"/>
</dbReference>
<dbReference type="CDD" id="cd19544">
    <property type="entry name" value="E-C_NRPS"/>
    <property type="match status" value="1"/>
</dbReference>
<dbReference type="GO" id="GO:0044550">
    <property type="term" value="P:secondary metabolite biosynthetic process"/>
    <property type="evidence" value="ECO:0007669"/>
    <property type="project" value="TreeGrafter"/>
</dbReference>
<dbReference type="Gene3D" id="3.40.50.1820">
    <property type="entry name" value="alpha/beta hydrolase"/>
    <property type="match status" value="2"/>
</dbReference>
<gene>
    <name evidence="6" type="ORF">GCM10012280_65740</name>
</gene>
<evidence type="ECO:0000259" key="5">
    <source>
        <dbReference type="PROSITE" id="PS50075"/>
    </source>
</evidence>
<evidence type="ECO:0000313" key="7">
    <source>
        <dbReference type="Proteomes" id="UP000641932"/>
    </source>
</evidence>
<dbReference type="Gene3D" id="3.30.559.30">
    <property type="entry name" value="Nonribosomal peptide synthetase, condensation domain"/>
    <property type="match status" value="1"/>
</dbReference>
<accession>A0A917ZYL9</accession>
<sequence>MGRWLPDGTLEFVGRNDFQVKVRGYRIELGEIEARLLEIDAVREAVVVAHGDRLDAYYVPDSSIGVETLRDALSEVLPSYMVPSAFVALESLPLTPNGKVDRDKLPVPDGGAVVARGYRAPVGVVEEVLAGIWSDLLNVERVGRDDDFFELGGHSLLAVSLVERMRQAGLSCDVRAVFTTPTVAGLAAAVAAGGGAEVSVPPNAIPADADVITPGMLPLVDLTEEQITKVVASVSGGAGNVQDIYPLAPLQEGFLFHHAMHEDGDPYLLSFLLTMDTRAAVDQFTAAVQSVLDRHDILRTSVAWDGLPRPVQVVWRHAALPVEELSLDGAVDAAAELQARFEPRHYRLDLGTAPLLRVATAYDEPNERWLLLVLMHHLVGDHTTLDVMREEIRALLTGRAGALPEPVPYRNVVGQAVLGTTQQEHEEFFTELLGDVDESTAPYGLLDVRGDGTRMATVCVELDPAVARSLREQAHQRGVSPASVCHLAWGLALSRLTGRSDVVFGTGLFGRLSGGDGADRGIGLFINTLPVRIAVGTASAADAVRGTHHLLADLLAHEHAPLMVAQRCSRVAAPAPLFTSLLVYRHSPVTAAEPDTEATPWSGMQVLQADERTTYPVDVTVDDLGEGFVLTVKVAEPVDPERVCALFGSALTTVTEALERAPGTPVRDLDVLPADERDLVLTAFPEAVGRRVYILDPQDRPAPIGVTGELAVGELAVGELAVGQPGAGLRRTGEHGRWRADGTLEVVTPEGEAGDVPGRTGPAEPAYEAPRGEVEEKIAEIWARLLDVHRIGRHDSFFERGGQSLLAIQVGLECKRAGLDVTVADLFAYPRLKDLAHALAGRSGAAGPAALEDRAVVLRAGDRRRAPLFLVHDGDGYLLYGRALLPYLDEDQPVYGLPVDPAGPDGMRTVEGSAARMVRLIRQVQPEGPYRVAGYSSGGTLAYEIGVQLRGLDQRVDFVGLIDTHFPGDAGFFADVLDSDEGFLLRMYERLAQGDPDWEAKVRGLAASGPHDFTALVEAVGAVWPSEMTVTEFRAAVSAMRAMLRAETGYVVQPSTVPVHLFRAAEPTGSAEPDEMLGWGRVLTPHTVTVTTVPGDHQTMLVAPNLDRFGADFAAALHSVGTPRRADTYQPVVTLQRGRPGTHPTVFCVPGAGAGVVSFSDLVSRLGRDWTVYGLQPRGLDGTDVPHSSVTAAARAYLDGIARTGIGGPLHLVGHSFGGWVAYEMATMLRAEGRDVTLTIVDSEVPDPAGAPARQHSHLQVLTRWLEVFELTVEQPLGLTAERLAAQPLTAQLTAVHGRLVHFGLASARTTPSYLRGPLTTFAAAVRTTYTPRHAYPGPVHMVFADDPRQTEAENDLECAERERGWAAWIADLHVSRAPGNHMTTLDTPHVDAIAALLRQRRTDC</sequence>
<dbReference type="SUPFAM" id="SSF53474">
    <property type="entry name" value="alpha/beta-Hydrolases"/>
    <property type="match status" value="2"/>
</dbReference>
<dbReference type="FunFam" id="1.10.1200.10:FF:000005">
    <property type="entry name" value="Nonribosomal peptide synthetase 1"/>
    <property type="match status" value="2"/>
</dbReference>
<organism evidence="6 7">
    <name type="scientific">Wenjunlia tyrosinilytica</name>
    <dbReference type="NCBI Taxonomy" id="1544741"/>
    <lineage>
        <taxon>Bacteria</taxon>
        <taxon>Bacillati</taxon>
        <taxon>Actinomycetota</taxon>
        <taxon>Actinomycetes</taxon>
        <taxon>Kitasatosporales</taxon>
        <taxon>Streptomycetaceae</taxon>
        <taxon>Wenjunlia</taxon>
    </lineage>
</organism>
<dbReference type="SUPFAM" id="SSF56801">
    <property type="entry name" value="Acetyl-CoA synthetase-like"/>
    <property type="match status" value="2"/>
</dbReference>
<dbReference type="GO" id="GO:0003824">
    <property type="term" value="F:catalytic activity"/>
    <property type="evidence" value="ECO:0007669"/>
    <property type="project" value="InterPro"/>
</dbReference>
<keyword evidence="3" id="KW-0597">Phosphoprotein</keyword>
<evidence type="ECO:0000256" key="4">
    <source>
        <dbReference type="SAM" id="MobiDB-lite"/>
    </source>
</evidence>
<dbReference type="InterPro" id="IPR025110">
    <property type="entry name" value="AMP-bd_C"/>
</dbReference>
<dbReference type="SMART" id="SM00823">
    <property type="entry name" value="PKS_PP"/>
    <property type="match status" value="2"/>
</dbReference>
<comment type="cofactor">
    <cofactor evidence="1">
        <name>pantetheine 4'-phosphate</name>
        <dbReference type="ChEBI" id="CHEBI:47942"/>
    </cofactor>
</comment>
<dbReference type="Gene3D" id="1.10.1200.10">
    <property type="entry name" value="ACP-like"/>
    <property type="match status" value="2"/>
</dbReference>
<feature type="region of interest" description="Disordered" evidence="4">
    <location>
        <begin position="749"/>
        <end position="770"/>
    </location>
</feature>
<dbReference type="EMBL" id="BMMS01000045">
    <property type="protein sequence ID" value="GGO99398.1"/>
    <property type="molecule type" value="Genomic_DNA"/>
</dbReference>
<dbReference type="InterPro" id="IPR020806">
    <property type="entry name" value="PKS_PP-bd"/>
</dbReference>
<keyword evidence="2" id="KW-0596">Phosphopantetheine</keyword>
<dbReference type="GO" id="GO:0008610">
    <property type="term" value="P:lipid biosynthetic process"/>
    <property type="evidence" value="ECO:0007669"/>
    <property type="project" value="UniProtKB-ARBA"/>
</dbReference>
<feature type="domain" description="Carrier" evidence="5">
    <location>
        <begin position="769"/>
        <end position="843"/>
    </location>
</feature>
<dbReference type="InterPro" id="IPR036736">
    <property type="entry name" value="ACP-like_sf"/>
</dbReference>
<reference evidence="6" key="2">
    <citation type="submission" date="2020-09" db="EMBL/GenBank/DDBJ databases">
        <authorList>
            <person name="Sun Q."/>
            <person name="Zhou Y."/>
        </authorList>
    </citation>
    <scope>NUCLEOTIDE SEQUENCE</scope>
    <source>
        <strain evidence="6">CGMCC 4.7201</strain>
    </source>
</reference>
<dbReference type="Pfam" id="PF13193">
    <property type="entry name" value="AMP-binding_C"/>
    <property type="match status" value="1"/>
</dbReference>
<dbReference type="GO" id="GO:0005737">
    <property type="term" value="C:cytoplasm"/>
    <property type="evidence" value="ECO:0007669"/>
    <property type="project" value="TreeGrafter"/>
</dbReference>
<dbReference type="SMART" id="SM00824">
    <property type="entry name" value="PKS_TE"/>
    <property type="match status" value="1"/>
</dbReference>
<dbReference type="GO" id="GO:0017000">
    <property type="term" value="P:antibiotic biosynthetic process"/>
    <property type="evidence" value="ECO:0007669"/>
    <property type="project" value="UniProtKB-ARBA"/>
</dbReference>
<dbReference type="PANTHER" id="PTHR45527:SF1">
    <property type="entry name" value="FATTY ACID SYNTHASE"/>
    <property type="match status" value="1"/>
</dbReference>
<evidence type="ECO:0000256" key="2">
    <source>
        <dbReference type="ARBA" id="ARBA00022450"/>
    </source>
</evidence>
<proteinExistence type="predicted"/>
<comment type="caution">
    <text evidence="6">The sequence shown here is derived from an EMBL/GenBank/DDBJ whole genome shotgun (WGS) entry which is preliminary data.</text>
</comment>
<reference evidence="6" key="1">
    <citation type="journal article" date="2014" name="Int. J. Syst. Evol. Microbiol.">
        <title>Complete genome sequence of Corynebacterium casei LMG S-19264T (=DSM 44701T), isolated from a smear-ripened cheese.</title>
        <authorList>
            <consortium name="US DOE Joint Genome Institute (JGI-PGF)"/>
            <person name="Walter F."/>
            <person name="Albersmeier A."/>
            <person name="Kalinowski J."/>
            <person name="Ruckert C."/>
        </authorList>
    </citation>
    <scope>NUCLEOTIDE SEQUENCE</scope>
    <source>
        <strain evidence="6">CGMCC 4.7201</strain>
    </source>
</reference>
<name>A0A917ZYL9_9ACTN</name>
<dbReference type="PROSITE" id="PS50075">
    <property type="entry name" value="CARRIER"/>
    <property type="match status" value="2"/>
</dbReference>
<dbReference type="InterPro" id="IPR001031">
    <property type="entry name" value="Thioesterase"/>
</dbReference>
<dbReference type="SUPFAM" id="SSF47336">
    <property type="entry name" value="ACP-like"/>
    <property type="match status" value="2"/>
</dbReference>
<dbReference type="Pfam" id="PF00668">
    <property type="entry name" value="Condensation"/>
    <property type="match status" value="1"/>
</dbReference>
<dbReference type="GO" id="GO:0043041">
    <property type="term" value="P:amino acid activation for nonribosomal peptide biosynthetic process"/>
    <property type="evidence" value="ECO:0007669"/>
    <property type="project" value="TreeGrafter"/>
</dbReference>
<dbReference type="InterPro" id="IPR001242">
    <property type="entry name" value="Condensation_dom"/>
</dbReference>
<dbReference type="GO" id="GO:0031177">
    <property type="term" value="F:phosphopantetheine binding"/>
    <property type="evidence" value="ECO:0007669"/>
    <property type="project" value="InterPro"/>
</dbReference>
<evidence type="ECO:0000256" key="3">
    <source>
        <dbReference type="ARBA" id="ARBA00022553"/>
    </source>
</evidence>
<evidence type="ECO:0000256" key="1">
    <source>
        <dbReference type="ARBA" id="ARBA00001957"/>
    </source>
</evidence>
<dbReference type="Gene3D" id="3.30.559.10">
    <property type="entry name" value="Chloramphenicol acetyltransferase-like domain"/>
    <property type="match status" value="1"/>
</dbReference>
<dbReference type="Gene3D" id="3.30.300.30">
    <property type="match status" value="1"/>
</dbReference>
<keyword evidence="7" id="KW-1185">Reference proteome</keyword>
<evidence type="ECO:0000313" key="6">
    <source>
        <dbReference type="EMBL" id="GGO99398.1"/>
    </source>
</evidence>
<dbReference type="InterPro" id="IPR029058">
    <property type="entry name" value="AB_hydrolase_fold"/>
</dbReference>
<dbReference type="SUPFAM" id="SSF52777">
    <property type="entry name" value="CoA-dependent acyltransferases"/>
    <property type="match status" value="2"/>
</dbReference>
<feature type="domain" description="Carrier" evidence="5">
    <location>
        <begin position="120"/>
        <end position="194"/>
    </location>
</feature>
<dbReference type="Proteomes" id="UP000641932">
    <property type="component" value="Unassembled WGS sequence"/>
</dbReference>
<dbReference type="PANTHER" id="PTHR45527">
    <property type="entry name" value="NONRIBOSOMAL PEPTIDE SYNTHETASE"/>
    <property type="match status" value="1"/>
</dbReference>
<dbReference type="Pfam" id="PF00975">
    <property type="entry name" value="Thioesterase"/>
    <property type="match status" value="2"/>
</dbReference>
<protein>
    <recommendedName>
        <fullName evidence="5">Carrier domain-containing protein</fullName>
    </recommendedName>
</protein>